<dbReference type="Proteomes" id="UP000627292">
    <property type="component" value="Unassembled WGS sequence"/>
</dbReference>
<organism evidence="1 2">
    <name type="scientific">Filimonas zeae</name>
    <dbReference type="NCBI Taxonomy" id="1737353"/>
    <lineage>
        <taxon>Bacteria</taxon>
        <taxon>Pseudomonadati</taxon>
        <taxon>Bacteroidota</taxon>
        <taxon>Chitinophagia</taxon>
        <taxon>Chitinophagales</taxon>
        <taxon>Chitinophagaceae</taxon>
        <taxon>Filimonas</taxon>
    </lineage>
</organism>
<reference evidence="1" key="2">
    <citation type="submission" date="2020-09" db="EMBL/GenBank/DDBJ databases">
        <authorList>
            <person name="Sun Q."/>
            <person name="Zhou Y."/>
        </authorList>
    </citation>
    <scope>NUCLEOTIDE SEQUENCE</scope>
    <source>
        <strain evidence="1">CGMCC 1.15290</strain>
    </source>
</reference>
<name>A0A917ISI1_9BACT</name>
<sequence>MNVLNYPDAPAAVTGNSDNYRMLVSLRADLQKVETDILSLRLVLTRICSAFATTLYAGQPLSLRILLKSEFTKLRAAYKRLDEEPAAPQHVVDVFLDSINSILLLMNR</sequence>
<comment type="caution">
    <text evidence="1">The sequence shown here is derived from an EMBL/GenBank/DDBJ whole genome shotgun (WGS) entry which is preliminary data.</text>
</comment>
<dbReference type="AlphaFoldDB" id="A0A917ISI1"/>
<evidence type="ECO:0000313" key="2">
    <source>
        <dbReference type="Proteomes" id="UP000627292"/>
    </source>
</evidence>
<reference evidence="1" key="1">
    <citation type="journal article" date="2014" name="Int. J. Syst. Evol. Microbiol.">
        <title>Complete genome sequence of Corynebacterium casei LMG S-19264T (=DSM 44701T), isolated from a smear-ripened cheese.</title>
        <authorList>
            <consortium name="US DOE Joint Genome Institute (JGI-PGF)"/>
            <person name="Walter F."/>
            <person name="Albersmeier A."/>
            <person name="Kalinowski J."/>
            <person name="Ruckert C."/>
        </authorList>
    </citation>
    <scope>NUCLEOTIDE SEQUENCE</scope>
    <source>
        <strain evidence="1">CGMCC 1.15290</strain>
    </source>
</reference>
<proteinExistence type="predicted"/>
<evidence type="ECO:0000313" key="1">
    <source>
        <dbReference type="EMBL" id="GGH61492.1"/>
    </source>
</evidence>
<gene>
    <name evidence="1" type="ORF">GCM10011379_10530</name>
</gene>
<keyword evidence="2" id="KW-1185">Reference proteome</keyword>
<protein>
    <submittedName>
        <fullName evidence="1">Uncharacterized protein</fullName>
    </submittedName>
</protein>
<dbReference type="EMBL" id="BMIB01000001">
    <property type="protein sequence ID" value="GGH61492.1"/>
    <property type="molecule type" value="Genomic_DNA"/>
</dbReference>
<accession>A0A917ISI1</accession>